<dbReference type="AlphaFoldDB" id="A0A7J7LFN1"/>
<reference evidence="2 3" key="1">
    <citation type="journal article" date="2020" name="IScience">
        <title>Genome Sequencing of the Endangered Kingdonia uniflora (Circaeasteraceae, Ranunculales) Reveals Potential Mechanisms of Evolutionary Specialization.</title>
        <authorList>
            <person name="Sun Y."/>
            <person name="Deng T."/>
            <person name="Zhang A."/>
            <person name="Moore M.J."/>
            <person name="Landis J.B."/>
            <person name="Lin N."/>
            <person name="Zhang H."/>
            <person name="Zhang X."/>
            <person name="Huang J."/>
            <person name="Zhang X."/>
            <person name="Sun H."/>
            <person name="Wang H."/>
        </authorList>
    </citation>
    <scope>NUCLEOTIDE SEQUENCE [LARGE SCALE GENOMIC DNA]</scope>
    <source>
        <strain evidence="2">TB1705</strain>
        <tissue evidence="2">Leaf</tissue>
    </source>
</reference>
<dbReference type="EMBL" id="JACGCM010002328">
    <property type="protein sequence ID" value="KAF6141324.1"/>
    <property type="molecule type" value="Genomic_DNA"/>
</dbReference>
<sequence length="107" mass="11876">VPNNWGIPSQFVISTQFQHPSPFVNLSQSQSSQSHGTQSVDLSQSEDAGVVDRQKNKGRRGSIKTTTNTGVSQLLKWTGIQNKNLAKAWVHVSDDRIKSNNQQLDIF</sequence>
<feature type="non-terminal residue" evidence="2">
    <location>
        <position position="1"/>
    </location>
</feature>
<name>A0A7J7LFN1_9MAGN</name>
<evidence type="ECO:0000313" key="2">
    <source>
        <dbReference type="EMBL" id="KAF6141324.1"/>
    </source>
</evidence>
<organism evidence="2 3">
    <name type="scientific">Kingdonia uniflora</name>
    <dbReference type="NCBI Taxonomy" id="39325"/>
    <lineage>
        <taxon>Eukaryota</taxon>
        <taxon>Viridiplantae</taxon>
        <taxon>Streptophyta</taxon>
        <taxon>Embryophyta</taxon>
        <taxon>Tracheophyta</taxon>
        <taxon>Spermatophyta</taxon>
        <taxon>Magnoliopsida</taxon>
        <taxon>Ranunculales</taxon>
        <taxon>Circaeasteraceae</taxon>
        <taxon>Kingdonia</taxon>
    </lineage>
</organism>
<keyword evidence="3" id="KW-1185">Reference proteome</keyword>
<evidence type="ECO:0000313" key="3">
    <source>
        <dbReference type="Proteomes" id="UP000541444"/>
    </source>
</evidence>
<accession>A0A7J7LFN1</accession>
<feature type="compositionally biased region" description="Polar residues" evidence="1">
    <location>
        <begin position="35"/>
        <end position="46"/>
    </location>
</feature>
<dbReference type="Proteomes" id="UP000541444">
    <property type="component" value="Unassembled WGS sequence"/>
</dbReference>
<comment type="caution">
    <text evidence="2">The sequence shown here is derived from an EMBL/GenBank/DDBJ whole genome shotgun (WGS) entry which is preliminary data.</text>
</comment>
<feature type="region of interest" description="Disordered" evidence="1">
    <location>
        <begin position="23"/>
        <end position="68"/>
    </location>
</feature>
<proteinExistence type="predicted"/>
<gene>
    <name evidence="2" type="ORF">GIB67_008501</name>
</gene>
<evidence type="ECO:0000256" key="1">
    <source>
        <dbReference type="SAM" id="MobiDB-lite"/>
    </source>
</evidence>
<protein>
    <submittedName>
        <fullName evidence="2">Uncharacterized protein</fullName>
    </submittedName>
</protein>